<gene>
    <name evidence="2" type="ORF">BaRGS_00023571</name>
</gene>
<dbReference type="Proteomes" id="UP001519460">
    <property type="component" value="Unassembled WGS sequence"/>
</dbReference>
<feature type="compositionally biased region" description="Polar residues" evidence="1">
    <location>
        <begin position="1"/>
        <end position="15"/>
    </location>
</feature>
<dbReference type="EMBL" id="JACVVK020000198">
    <property type="protein sequence ID" value="KAK7485161.1"/>
    <property type="molecule type" value="Genomic_DNA"/>
</dbReference>
<organism evidence="2 3">
    <name type="scientific">Batillaria attramentaria</name>
    <dbReference type="NCBI Taxonomy" id="370345"/>
    <lineage>
        <taxon>Eukaryota</taxon>
        <taxon>Metazoa</taxon>
        <taxon>Spiralia</taxon>
        <taxon>Lophotrochozoa</taxon>
        <taxon>Mollusca</taxon>
        <taxon>Gastropoda</taxon>
        <taxon>Caenogastropoda</taxon>
        <taxon>Sorbeoconcha</taxon>
        <taxon>Cerithioidea</taxon>
        <taxon>Batillariidae</taxon>
        <taxon>Batillaria</taxon>
    </lineage>
</organism>
<proteinExistence type="predicted"/>
<reference evidence="2 3" key="1">
    <citation type="journal article" date="2023" name="Sci. Data">
        <title>Genome assembly of the Korean intertidal mud-creeper Batillaria attramentaria.</title>
        <authorList>
            <person name="Patra A.K."/>
            <person name="Ho P.T."/>
            <person name="Jun S."/>
            <person name="Lee S.J."/>
            <person name="Kim Y."/>
            <person name="Won Y.J."/>
        </authorList>
    </citation>
    <scope>NUCLEOTIDE SEQUENCE [LARGE SCALE GENOMIC DNA]</scope>
    <source>
        <strain evidence="2">Wonlab-2016</strain>
    </source>
</reference>
<feature type="region of interest" description="Disordered" evidence="1">
    <location>
        <begin position="1"/>
        <end position="37"/>
    </location>
</feature>
<accession>A0ABD0KDI3</accession>
<keyword evidence="3" id="KW-1185">Reference proteome</keyword>
<dbReference type="AlphaFoldDB" id="A0ABD0KDI3"/>
<feature type="non-terminal residue" evidence="2">
    <location>
        <position position="66"/>
    </location>
</feature>
<protein>
    <submittedName>
        <fullName evidence="2">Uncharacterized protein</fullName>
    </submittedName>
</protein>
<evidence type="ECO:0000313" key="3">
    <source>
        <dbReference type="Proteomes" id="UP001519460"/>
    </source>
</evidence>
<sequence>MQHRPSQASHTTQTPLHVRSHTNGFAGHHFTDSSCSKRSASIGSAHLVPVFGVDRDLEWLRLLRLE</sequence>
<comment type="caution">
    <text evidence="2">The sequence shown here is derived from an EMBL/GenBank/DDBJ whole genome shotgun (WGS) entry which is preliminary data.</text>
</comment>
<evidence type="ECO:0000313" key="2">
    <source>
        <dbReference type="EMBL" id="KAK7485161.1"/>
    </source>
</evidence>
<name>A0ABD0KDI3_9CAEN</name>
<evidence type="ECO:0000256" key="1">
    <source>
        <dbReference type="SAM" id="MobiDB-lite"/>
    </source>
</evidence>